<evidence type="ECO:0000256" key="1">
    <source>
        <dbReference type="ARBA" id="ARBA00001911"/>
    </source>
</evidence>
<evidence type="ECO:0000313" key="8">
    <source>
        <dbReference type="EMBL" id="TGZ77886.1"/>
    </source>
</evidence>
<reference evidence="8 9" key="1">
    <citation type="submission" date="2019-04" db="EMBL/GenBank/DDBJ databases">
        <title>Comparative genomics and transcriptomics to analyze fruiting body development in filamentous ascomycetes.</title>
        <authorList>
            <consortium name="DOE Joint Genome Institute"/>
            <person name="Lutkenhaus R."/>
            <person name="Traeger S."/>
            <person name="Breuer J."/>
            <person name="Kuo A."/>
            <person name="Lipzen A."/>
            <person name="Pangilinan J."/>
            <person name="Dilworth D."/>
            <person name="Sandor L."/>
            <person name="Poggeler S."/>
            <person name="Barry K."/>
            <person name="Grigoriev I.V."/>
            <person name="Nowrousian M."/>
        </authorList>
    </citation>
    <scope>NUCLEOTIDE SEQUENCE [LARGE SCALE GENOMIC DNA]</scope>
    <source>
        <strain evidence="8 9">CBS 389.68</strain>
    </source>
</reference>
<protein>
    <submittedName>
        <fullName evidence="8">Dehydroquinate synthase-like protein</fullName>
    </submittedName>
</protein>
<dbReference type="Proteomes" id="UP000298138">
    <property type="component" value="Unassembled WGS sequence"/>
</dbReference>
<evidence type="ECO:0000259" key="6">
    <source>
        <dbReference type="Pfam" id="PF01761"/>
    </source>
</evidence>
<dbReference type="STRING" id="341454.A0A4S2MLF3"/>
<name>A0A4S2MLF3_9PEZI</name>
<keyword evidence="9" id="KW-1185">Reference proteome</keyword>
<dbReference type="InterPro" id="IPR030960">
    <property type="entry name" value="DHQS/DOIS_N"/>
</dbReference>
<evidence type="ECO:0000256" key="3">
    <source>
        <dbReference type="ARBA" id="ARBA00022741"/>
    </source>
</evidence>
<evidence type="ECO:0000313" key="9">
    <source>
        <dbReference type="Proteomes" id="UP000298138"/>
    </source>
</evidence>
<proteinExistence type="predicted"/>
<sequence length="446" mass="48881">MSDLHATVAPTPSGFHITGTETITYTFTFQDSIFSSSAPQLAKIYTPFSRCFLIADATIIHLYGAQISSYFSTHGIALTVHETRIGEKAKTMETMLGICEAMTRFGVLRKEPVLVVGGGLVTDVAGFACAAYRRTTPYIRIPTTLIGLIDASVSIKVGVNHGAHKNRLGAYHAPLHTFLDFTFLRSLPEAQVRNGFAELIKISTCADLRVFELLEQHCEDLIKHKFGRAEGAREELRQAADEVNRRGIERMLQLETPNLHEIMLDRVIAFGHTWSPTLELAPKVPLRHGHAISVDMAFSTTLALVKGMMGVEEHQRILRLFSRAGLSMDHPLLTEELLKKGTEAILKTRDGKLRAAMPVPLGGCTFLNDVTEKEMGEALRKHKEVCMAFPRNGEGIDAYVDASDTGEGMAQMVGTVGEKAGGLMDKIGKMGGQLLGARQTVEHLPN</sequence>
<keyword evidence="5" id="KW-0456">Lyase</keyword>
<accession>A0A4S2MLF3</accession>
<dbReference type="PANTHER" id="PTHR43622">
    <property type="entry name" value="3-DEHYDROQUINATE SYNTHASE"/>
    <property type="match status" value="1"/>
</dbReference>
<dbReference type="PANTHER" id="PTHR43622:SF3">
    <property type="entry name" value="2-EPI-5-EPI-VALIOLONE SYNTHASE"/>
    <property type="match status" value="1"/>
</dbReference>
<dbReference type="FunFam" id="1.20.1090.10:FF:000015">
    <property type="entry name" value="3-dehydroquinate synthase protein"/>
    <property type="match status" value="1"/>
</dbReference>
<keyword evidence="2" id="KW-0479">Metal-binding</keyword>
<dbReference type="AlphaFoldDB" id="A0A4S2MLF3"/>
<feature type="domain" description="3-dehydroquinate synthase N-terminal" evidence="6">
    <location>
        <begin position="85"/>
        <end position="193"/>
    </location>
</feature>
<evidence type="ECO:0000259" key="7">
    <source>
        <dbReference type="Pfam" id="PF24621"/>
    </source>
</evidence>
<dbReference type="Gene3D" id="3.40.50.1970">
    <property type="match status" value="1"/>
</dbReference>
<dbReference type="GO" id="GO:0000166">
    <property type="term" value="F:nucleotide binding"/>
    <property type="evidence" value="ECO:0007669"/>
    <property type="project" value="UniProtKB-KW"/>
</dbReference>
<dbReference type="EMBL" id="ML220148">
    <property type="protein sequence ID" value="TGZ77886.1"/>
    <property type="molecule type" value="Genomic_DNA"/>
</dbReference>
<gene>
    <name evidence="8" type="ORF">EX30DRAFT_323209</name>
</gene>
<dbReference type="OrthoDB" id="197068at2759"/>
<evidence type="ECO:0000256" key="4">
    <source>
        <dbReference type="ARBA" id="ARBA00023027"/>
    </source>
</evidence>
<evidence type="ECO:0000256" key="5">
    <source>
        <dbReference type="ARBA" id="ARBA00023239"/>
    </source>
</evidence>
<dbReference type="GO" id="GO:0003856">
    <property type="term" value="F:3-dehydroquinate synthase activity"/>
    <property type="evidence" value="ECO:0007669"/>
    <property type="project" value="TreeGrafter"/>
</dbReference>
<dbReference type="Gene3D" id="1.20.1090.10">
    <property type="entry name" value="Dehydroquinate synthase-like - alpha domain"/>
    <property type="match status" value="1"/>
</dbReference>
<dbReference type="InterPro" id="IPR035872">
    <property type="entry name" value="EEVS-like"/>
</dbReference>
<dbReference type="Pfam" id="PF01761">
    <property type="entry name" value="DHQ_synthase"/>
    <property type="match status" value="1"/>
</dbReference>
<dbReference type="FunFam" id="3.40.50.1970:FF:000018">
    <property type="entry name" value="Related to 2-epi-5-epi-valiolone synthase"/>
    <property type="match status" value="1"/>
</dbReference>
<dbReference type="InterPro" id="IPR050071">
    <property type="entry name" value="Dehydroquinate_synthase"/>
</dbReference>
<dbReference type="CDD" id="cd08199">
    <property type="entry name" value="EEVS"/>
    <property type="match status" value="1"/>
</dbReference>
<comment type="cofactor">
    <cofactor evidence="1">
        <name>NAD(+)</name>
        <dbReference type="ChEBI" id="CHEBI:57540"/>
    </cofactor>
</comment>
<keyword evidence="4" id="KW-0520">NAD</keyword>
<dbReference type="InParanoid" id="A0A4S2MLF3"/>
<feature type="domain" description="3-dehydroquinate synthase C-terminal" evidence="7">
    <location>
        <begin position="195"/>
        <end position="339"/>
    </location>
</feature>
<keyword evidence="3" id="KW-0547">Nucleotide-binding</keyword>
<evidence type="ECO:0000256" key="2">
    <source>
        <dbReference type="ARBA" id="ARBA00022723"/>
    </source>
</evidence>
<dbReference type="GO" id="GO:0017000">
    <property type="term" value="P:antibiotic biosynthetic process"/>
    <property type="evidence" value="ECO:0007669"/>
    <property type="project" value="InterPro"/>
</dbReference>
<dbReference type="SUPFAM" id="SSF56796">
    <property type="entry name" value="Dehydroquinate synthase-like"/>
    <property type="match status" value="1"/>
</dbReference>
<organism evidence="8 9">
    <name type="scientific">Ascodesmis nigricans</name>
    <dbReference type="NCBI Taxonomy" id="341454"/>
    <lineage>
        <taxon>Eukaryota</taxon>
        <taxon>Fungi</taxon>
        <taxon>Dikarya</taxon>
        <taxon>Ascomycota</taxon>
        <taxon>Pezizomycotina</taxon>
        <taxon>Pezizomycetes</taxon>
        <taxon>Pezizales</taxon>
        <taxon>Ascodesmidaceae</taxon>
        <taxon>Ascodesmis</taxon>
    </lineage>
</organism>
<dbReference type="Pfam" id="PF24621">
    <property type="entry name" value="DHQS_C"/>
    <property type="match status" value="1"/>
</dbReference>
<dbReference type="GO" id="GO:0046872">
    <property type="term" value="F:metal ion binding"/>
    <property type="evidence" value="ECO:0007669"/>
    <property type="project" value="UniProtKB-KW"/>
</dbReference>
<dbReference type="InterPro" id="IPR056179">
    <property type="entry name" value="DHQS_C"/>
</dbReference>